<protein>
    <recommendedName>
        <fullName evidence="1">4Fe-4S ferredoxin-type domain-containing protein</fullName>
    </recommendedName>
</protein>
<proteinExistence type="predicted"/>
<dbReference type="InterPro" id="IPR017896">
    <property type="entry name" value="4Fe4S_Fe-S-bd"/>
</dbReference>
<gene>
    <name evidence="2" type="ORF">S01H1_17562</name>
</gene>
<reference evidence="2" key="1">
    <citation type="journal article" date="2014" name="Front. Microbiol.">
        <title>High frequency of phylogenetically diverse reductive dehalogenase-homologous genes in deep subseafloor sedimentary metagenomes.</title>
        <authorList>
            <person name="Kawai M."/>
            <person name="Futagami T."/>
            <person name="Toyoda A."/>
            <person name="Takaki Y."/>
            <person name="Nishi S."/>
            <person name="Hori S."/>
            <person name="Arai W."/>
            <person name="Tsubouchi T."/>
            <person name="Morono Y."/>
            <person name="Uchiyama I."/>
            <person name="Ito T."/>
            <person name="Fujiyama A."/>
            <person name="Inagaki F."/>
            <person name="Takami H."/>
        </authorList>
    </citation>
    <scope>NUCLEOTIDE SEQUENCE</scope>
    <source>
        <strain evidence="2">Expedition CK06-06</strain>
    </source>
</reference>
<dbReference type="Pfam" id="PF00037">
    <property type="entry name" value="Fer4"/>
    <property type="match status" value="1"/>
</dbReference>
<accession>X0TAJ5</accession>
<dbReference type="AlphaFoldDB" id="X0TAJ5"/>
<organism evidence="2">
    <name type="scientific">marine sediment metagenome</name>
    <dbReference type="NCBI Taxonomy" id="412755"/>
    <lineage>
        <taxon>unclassified sequences</taxon>
        <taxon>metagenomes</taxon>
        <taxon>ecological metagenomes</taxon>
    </lineage>
</organism>
<evidence type="ECO:0000259" key="1">
    <source>
        <dbReference type="PROSITE" id="PS51379"/>
    </source>
</evidence>
<evidence type="ECO:0000313" key="2">
    <source>
        <dbReference type="EMBL" id="GAF73085.1"/>
    </source>
</evidence>
<dbReference type="InterPro" id="IPR017900">
    <property type="entry name" value="4Fe4S_Fe_S_CS"/>
</dbReference>
<dbReference type="PROSITE" id="PS00198">
    <property type="entry name" value="4FE4S_FER_1"/>
    <property type="match status" value="1"/>
</dbReference>
<dbReference type="EMBL" id="BARS01009328">
    <property type="protein sequence ID" value="GAF73085.1"/>
    <property type="molecule type" value="Genomic_DNA"/>
</dbReference>
<dbReference type="Gene3D" id="3.30.70.20">
    <property type="match status" value="1"/>
</dbReference>
<name>X0TAJ5_9ZZZZ</name>
<feature type="domain" description="4Fe-4S ferredoxin-type" evidence="1">
    <location>
        <begin position="29"/>
        <end position="59"/>
    </location>
</feature>
<feature type="non-terminal residue" evidence="2">
    <location>
        <position position="175"/>
    </location>
</feature>
<dbReference type="PROSITE" id="PS51379">
    <property type="entry name" value="4FE4S_FER_2"/>
    <property type="match status" value="2"/>
</dbReference>
<feature type="domain" description="4Fe-4S ferredoxin-type" evidence="1">
    <location>
        <begin position="1"/>
        <end position="28"/>
    </location>
</feature>
<sequence length="175" mass="19482">MIIKEGLCIGCGNCVLICPINAIKIIENKAIINDNLCVECNVCYRNAKCPVKAIRPKRLKWPRLVRNPFSDVVSTHKLTGVPGRGTEEMKTNDITNRFGFGEIGISIELGRPGVGTCLKNVDLFVKPLTKIGVEYEEASPITALLIEDRAKINEDIKNERVLSAIIEFKIPYEKI</sequence>
<dbReference type="SUPFAM" id="SSF54862">
    <property type="entry name" value="4Fe-4S ferredoxins"/>
    <property type="match status" value="1"/>
</dbReference>
<comment type="caution">
    <text evidence="2">The sequence shown here is derived from an EMBL/GenBank/DDBJ whole genome shotgun (WGS) entry which is preliminary data.</text>
</comment>